<organism evidence="2 3">
    <name type="scientific">Senna tora</name>
    <dbReference type="NCBI Taxonomy" id="362788"/>
    <lineage>
        <taxon>Eukaryota</taxon>
        <taxon>Viridiplantae</taxon>
        <taxon>Streptophyta</taxon>
        <taxon>Embryophyta</taxon>
        <taxon>Tracheophyta</taxon>
        <taxon>Spermatophyta</taxon>
        <taxon>Magnoliopsida</taxon>
        <taxon>eudicotyledons</taxon>
        <taxon>Gunneridae</taxon>
        <taxon>Pentapetalae</taxon>
        <taxon>rosids</taxon>
        <taxon>fabids</taxon>
        <taxon>Fabales</taxon>
        <taxon>Fabaceae</taxon>
        <taxon>Caesalpinioideae</taxon>
        <taxon>Cassia clade</taxon>
        <taxon>Senna</taxon>
    </lineage>
</organism>
<comment type="caution">
    <text evidence="2">The sequence shown here is derived from an EMBL/GenBank/DDBJ whole genome shotgun (WGS) entry which is preliminary data.</text>
</comment>
<evidence type="ECO:0000313" key="2">
    <source>
        <dbReference type="EMBL" id="KAF7812520.1"/>
    </source>
</evidence>
<evidence type="ECO:0000313" key="3">
    <source>
        <dbReference type="Proteomes" id="UP000634136"/>
    </source>
</evidence>
<dbReference type="AlphaFoldDB" id="A0A834T0P1"/>
<dbReference type="EMBL" id="JAAIUW010000010">
    <property type="protein sequence ID" value="KAF7812520.1"/>
    <property type="molecule type" value="Genomic_DNA"/>
</dbReference>
<feature type="transmembrane region" description="Helical" evidence="1">
    <location>
        <begin position="332"/>
        <end position="352"/>
    </location>
</feature>
<name>A0A834T0P1_9FABA</name>
<keyword evidence="1" id="KW-1133">Transmembrane helix</keyword>
<gene>
    <name evidence="2" type="ORF">G2W53_033496</name>
</gene>
<keyword evidence="1" id="KW-0472">Membrane</keyword>
<keyword evidence="3" id="KW-1185">Reference proteome</keyword>
<keyword evidence="1" id="KW-0812">Transmembrane</keyword>
<evidence type="ECO:0000256" key="1">
    <source>
        <dbReference type="SAM" id="Phobius"/>
    </source>
</evidence>
<dbReference type="Proteomes" id="UP000634136">
    <property type="component" value="Unassembled WGS sequence"/>
</dbReference>
<reference evidence="2" key="1">
    <citation type="submission" date="2020-09" db="EMBL/GenBank/DDBJ databases">
        <title>Genome-Enabled Discovery of Anthraquinone Biosynthesis in Senna tora.</title>
        <authorList>
            <person name="Kang S.-H."/>
            <person name="Pandey R.P."/>
            <person name="Lee C.-M."/>
            <person name="Sim J.-S."/>
            <person name="Jeong J.-T."/>
            <person name="Choi B.-S."/>
            <person name="Jung M."/>
            <person name="Ginzburg D."/>
            <person name="Zhao K."/>
            <person name="Won S.Y."/>
            <person name="Oh T.-J."/>
            <person name="Yu Y."/>
            <person name="Kim N.-H."/>
            <person name="Lee O.R."/>
            <person name="Lee T.-H."/>
            <person name="Bashyal P."/>
            <person name="Kim T.-S."/>
            <person name="Lee W.-H."/>
            <person name="Kawkins C."/>
            <person name="Kim C.-K."/>
            <person name="Kim J.S."/>
            <person name="Ahn B.O."/>
            <person name="Rhee S.Y."/>
            <person name="Sohng J.K."/>
        </authorList>
    </citation>
    <scope>NUCLEOTIDE SEQUENCE</scope>
    <source>
        <tissue evidence="2">Leaf</tissue>
    </source>
</reference>
<accession>A0A834T0P1</accession>
<sequence>MCLVACEGVQTHTFARNDGVGYFIHGPLAGHMLHLDLNYRHGQADVTCDYVLNFQIIPIGGEPVNHPPALGHPLLVPFGYPRDPASFQVLIWNVRDISLGFNRSLVRGLIANLNPAVLFLAPFRILSSSLSSLAMTSPRHLAVFRSRLEGVTPPPVRSIQADDIGVLLWSVSASGFDYMCAFVRDLRPSVLILVERDAQDADVLASFARSLGYSTVLSRWDSDDRQPCWIFCHFGVTMRCLRFGAEPCHCRLSARFFCENGHGCPATVGFLLAFFARTSADALPLLYAPPGTHCLTRYGPSQFAISFPSVGSVRARVASLSTRSPTSSFRCLTFLLCASAAFCLSVAALMLAMSHSSSARSKLTFRAA</sequence>
<protein>
    <submittedName>
        <fullName evidence="2">Uncharacterized protein</fullName>
    </submittedName>
</protein>
<proteinExistence type="predicted"/>